<dbReference type="SUPFAM" id="SSF56672">
    <property type="entry name" value="DNA/RNA polymerases"/>
    <property type="match status" value="1"/>
</dbReference>
<feature type="domain" description="Reverse transcriptase/retrotransposon-derived protein RNase H-like" evidence="2">
    <location>
        <begin position="105"/>
        <end position="186"/>
    </location>
</feature>
<dbReference type="PANTHER" id="PTHR37984">
    <property type="entry name" value="PROTEIN CBG26694"/>
    <property type="match status" value="1"/>
</dbReference>
<dbReference type="PANTHER" id="PTHR37984:SF5">
    <property type="entry name" value="PROTEIN NYNRIN-LIKE"/>
    <property type="match status" value="1"/>
</dbReference>
<evidence type="ECO:0000313" key="4">
    <source>
        <dbReference type="Proteomes" id="UP001529510"/>
    </source>
</evidence>
<comment type="caution">
    <text evidence="3">The sequence shown here is derived from an EMBL/GenBank/DDBJ whole genome shotgun (WGS) entry which is preliminary data.</text>
</comment>
<dbReference type="EMBL" id="JAMKFB020000001">
    <property type="protein sequence ID" value="KAL0204679.1"/>
    <property type="molecule type" value="Genomic_DNA"/>
</dbReference>
<evidence type="ECO:0000256" key="1">
    <source>
        <dbReference type="ARBA" id="ARBA00023268"/>
    </source>
</evidence>
<dbReference type="InterPro" id="IPR041577">
    <property type="entry name" value="RT_RNaseH_2"/>
</dbReference>
<name>A0ABD0S1K4_CIRMR</name>
<dbReference type="Proteomes" id="UP001529510">
    <property type="component" value="Unassembled WGS sequence"/>
</dbReference>
<evidence type="ECO:0000259" key="2">
    <source>
        <dbReference type="Pfam" id="PF17919"/>
    </source>
</evidence>
<dbReference type="Pfam" id="PF17919">
    <property type="entry name" value="RT_RNaseH_2"/>
    <property type="match status" value="1"/>
</dbReference>
<organism evidence="3 4">
    <name type="scientific">Cirrhinus mrigala</name>
    <name type="common">Mrigala</name>
    <dbReference type="NCBI Taxonomy" id="683832"/>
    <lineage>
        <taxon>Eukaryota</taxon>
        <taxon>Metazoa</taxon>
        <taxon>Chordata</taxon>
        <taxon>Craniata</taxon>
        <taxon>Vertebrata</taxon>
        <taxon>Euteleostomi</taxon>
        <taxon>Actinopterygii</taxon>
        <taxon>Neopterygii</taxon>
        <taxon>Teleostei</taxon>
        <taxon>Ostariophysi</taxon>
        <taxon>Cypriniformes</taxon>
        <taxon>Cyprinidae</taxon>
        <taxon>Labeoninae</taxon>
        <taxon>Labeonini</taxon>
        <taxon>Cirrhinus</taxon>
    </lineage>
</organism>
<keyword evidence="4" id="KW-1185">Reference proteome</keyword>
<gene>
    <name evidence="3" type="ORF">M9458_002697</name>
</gene>
<proteinExistence type="predicted"/>
<keyword evidence="1" id="KW-0511">Multifunctional enzyme</keyword>
<protein>
    <recommendedName>
        <fullName evidence="2">Reverse transcriptase/retrotransposon-derived protein RNase H-like domain-containing protein</fullName>
    </recommendedName>
</protein>
<dbReference type="InterPro" id="IPR043128">
    <property type="entry name" value="Rev_trsase/Diguanyl_cyclase"/>
</dbReference>
<reference evidence="3 4" key="1">
    <citation type="submission" date="2024-05" db="EMBL/GenBank/DDBJ databases">
        <title>Genome sequencing and assembly of Indian major carp, Cirrhinus mrigala (Hamilton, 1822).</title>
        <authorList>
            <person name="Mohindra V."/>
            <person name="Chowdhury L.M."/>
            <person name="Lal K."/>
            <person name="Jena J.K."/>
        </authorList>
    </citation>
    <scope>NUCLEOTIDE SEQUENCE [LARGE SCALE GENOMIC DNA]</scope>
    <source>
        <strain evidence="3">CM1030</strain>
        <tissue evidence="3">Blood</tissue>
    </source>
</reference>
<dbReference type="AlphaFoldDB" id="A0ABD0S1K4"/>
<dbReference type="GO" id="GO:0003824">
    <property type="term" value="F:catalytic activity"/>
    <property type="evidence" value="ECO:0007669"/>
    <property type="project" value="UniProtKB-KW"/>
</dbReference>
<sequence>MNKVFWEFLHRFVIVYTGILIFSRNLAEHRRHVVQVLQKLREYHLYLKLENCKFHRTTIKFLGYVISLQGIQMDSSKVQAIQDRSSMIIAPLTSMLQNKPTSLYWTPETLKSFDQLKETFCTAPTLVHPDSQQPFIAEVDTFTVGVGVLSQRSGEPPVLYPCAYFSRGLTPAEQNYDIGNRKLLAISGDTGWRSHTSI</sequence>
<evidence type="ECO:0000313" key="3">
    <source>
        <dbReference type="EMBL" id="KAL0204679.1"/>
    </source>
</evidence>
<accession>A0ABD0S1K4</accession>
<dbReference type="Gene3D" id="3.30.70.270">
    <property type="match status" value="1"/>
</dbReference>
<dbReference type="InterPro" id="IPR043502">
    <property type="entry name" value="DNA/RNA_pol_sf"/>
</dbReference>
<dbReference type="InterPro" id="IPR050951">
    <property type="entry name" value="Retrovirus_Pol_polyprotein"/>
</dbReference>